<proteinExistence type="predicted"/>
<name>A0A6G0KL74_9STRA</name>
<dbReference type="Proteomes" id="UP000488956">
    <property type="component" value="Unassembled WGS sequence"/>
</dbReference>
<dbReference type="Proteomes" id="UP000476176">
    <property type="component" value="Unassembled WGS sequence"/>
</dbReference>
<dbReference type="EMBL" id="QXFX01001354">
    <property type="protein sequence ID" value="KAE9091734.1"/>
    <property type="molecule type" value="Genomic_DNA"/>
</dbReference>
<evidence type="ECO:0008006" key="6">
    <source>
        <dbReference type="Google" id="ProtNLM"/>
    </source>
</evidence>
<comment type="caution">
    <text evidence="2">The sequence shown here is derived from an EMBL/GenBank/DDBJ whole genome shotgun (WGS) entry which is preliminary data.</text>
</comment>
<evidence type="ECO:0000313" key="4">
    <source>
        <dbReference type="Proteomes" id="UP000476176"/>
    </source>
</evidence>
<evidence type="ECO:0000313" key="2">
    <source>
        <dbReference type="EMBL" id="KAE9091734.1"/>
    </source>
</evidence>
<dbReference type="Gene3D" id="2.60.120.620">
    <property type="entry name" value="q2cbj1_9rhob like domain"/>
    <property type="match status" value="1"/>
</dbReference>
<protein>
    <recommendedName>
        <fullName evidence="6">Fe2OG dioxygenase domain-containing protein</fullName>
    </recommendedName>
</protein>
<dbReference type="PANTHER" id="PTHR33099:SF7">
    <property type="entry name" value="MYND-TYPE DOMAIN-CONTAINING PROTEIN"/>
    <property type="match status" value="1"/>
</dbReference>
<sequence length="790" mass="88048">MPKRFATDSDEDNERPSSDEEDELGPVNGKWPFDGIGRSYDVPVPSGTSCTKISNILARAQANAGEYTFDGVADTLPALPGLVVDGVGQIPVPLTETCAMKLIEKSARSSFGHNFDTKTDENVRKSWQIEPDRVQLSNALWQSGIDKLTQTIAERLGYRSVPMQCTLYKMLVYGEGGHFLKHQDTEKEDGMVATLVIQLPCGEATYRHDFGKEDGMAAFLPHYAVHYADAEHSLEEVTKGYRLALVYSLCLPPLSMRHLKRGNDNLLSEELAETLSTMGPEEESFALLLLHEYTEKSIEDLGSGALKGIDRARFVALEEANAAVPADRKMQFFIARLKHEIKYYGENGYEMSWWEESSRNHTITWFSTSGRRFGAENSTMKMNFLNPGHETFYELWRPHGSSKEKGFMGNHGPSKKTMYSRYAVIGWPAARGVKNALEFINEAAVSEMKTQKPIDTGAVGDILIKLQAELEKKKPNAKPISTEFFQALCEILVDAGDVAFVNEFFLKCFGKLCAHLQDKDAVVPVLTTMFRSLNWNEIGREVLESFGQLDHRTSLEIGVLVADGLDDGETKTALMHYGMEKAVQLSDGMASCSTKTAEILWKWVLGSDEPDALTTFAEKVTKSQPSSLDVATRVFVQCLDQIDTKGTKFAALAAIVEKRITWLKAQIQQLDKPFSWEMPDAEFSDNAQVQTFLRGTAQSMVTKDVHRFKKLQDAHNFVAKWIRAEQKSASYVMAASEEDGTAVVTITKTRAWFSARQKELLQYTTELEMLTTHFGEGAGASGDMELESAS</sequence>
<reference evidence="4 5" key="1">
    <citation type="submission" date="2018-09" db="EMBL/GenBank/DDBJ databases">
        <title>Genomic investigation of the strawberry pathogen Phytophthora fragariae indicates pathogenicity is determined by transcriptional variation in three key races.</title>
        <authorList>
            <person name="Adams T.M."/>
            <person name="Armitage A.D."/>
            <person name="Sobczyk M.K."/>
            <person name="Bates H.J."/>
            <person name="Dunwell J.M."/>
            <person name="Nellist C.F."/>
            <person name="Harrison R.J."/>
        </authorList>
    </citation>
    <scope>NUCLEOTIDE SEQUENCE [LARGE SCALE GENOMIC DNA]</scope>
    <source>
        <strain evidence="3 4">BC-23</strain>
        <strain evidence="2 5">ONT-3</strain>
    </source>
</reference>
<evidence type="ECO:0000313" key="5">
    <source>
        <dbReference type="Proteomes" id="UP000488956"/>
    </source>
</evidence>
<dbReference type="AlphaFoldDB" id="A0A6G0KL74"/>
<accession>A0A6G0KL74</accession>
<gene>
    <name evidence="3" type="ORF">PF004_g4330</name>
    <name evidence="2" type="ORF">PF010_g18080</name>
</gene>
<feature type="region of interest" description="Disordered" evidence="1">
    <location>
        <begin position="1"/>
        <end position="30"/>
    </location>
</feature>
<evidence type="ECO:0000313" key="3">
    <source>
        <dbReference type="EMBL" id="KAE9247468.1"/>
    </source>
</evidence>
<evidence type="ECO:0000256" key="1">
    <source>
        <dbReference type="SAM" id="MobiDB-lite"/>
    </source>
</evidence>
<dbReference type="EMBL" id="QXGC01000147">
    <property type="protein sequence ID" value="KAE9247468.1"/>
    <property type="molecule type" value="Genomic_DNA"/>
</dbReference>
<feature type="compositionally biased region" description="Acidic residues" evidence="1">
    <location>
        <begin position="8"/>
        <end position="24"/>
    </location>
</feature>
<organism evidence="2 5">
    <name type="scientific">Phytophthora fragariae</name>
    <dbReference type="NCBI Taxonomy" id="53985"/>
    <lineage>
        <taxon>Eukaryota</taxon>
        <taxon>Sar</taxon>
        <taxon>Stramenopiles</taxon>
        <taxon>Oomycota</taxon>
        <taxon>Peronosporomycetes</taxon>
        <taxon>Peronosporales</taxon>
        <taxon>Peronosporaceae</taxon>
        <taxon>Phytophthora</taxon>
    </lineage>
</organism>
<dbReference type="PANTHER" id="PTHR33099">
    <property type="entry name" value="FE2OG DIOXYGENASE DOMAIN-CONTAINING PROTEIN"/>
    <property type="match status" value="1"/>
</dbReference>